<dbReference type="Proteomes" id="UP000222485">
    <property type="component" value="Genome"/>
</dbReference>
<proteinExistence type="predicted"/>
<reference evidence="2" key="1">
    <citation type="journal article" date="2017" name="Curr. Microbiol.">
        <title>Genomic Diversity of Type B3 Bacteriophages of Caulobacter crescentus.</title>
        <authorList>
            <person name="Ash K.T."/>
            <person name="Drake K.M."/>
            <person name="Gibbs W.S."/>
            <person name="Ely B."/>
        </authorList>
    </citation>
    <scope>NUCLEOTIDE SEQUENCE [LARGE SCALE GENOMIC DNA]</scope>
</reference>
<dbReference type="EMBL" id="KY555146">
    <property type="protein sequence ID" value="ARB14942.1"/>
    <property type="molecule type" value="Genomic_DNA"/>
</dbReference>
<organism evidence="1 2">
    <name type="scientific">Caulobacter phage Ccr32</name>
    <dbReference type="NCBI Taxonomy" id="1959738"/>
    <lineage>
        <taxon>Viruses</taxon>
        <taxon>Duplodnaviria</taxon>
        <taxon>Heunggongvirae</taxon>
        <taxon>Uroviricota</taxon>
        <taxon>Caudoviricetes</taxon>
        <taxon>Jeanschmidtviridae</taxon>
        <taxon>Shapirovirus</taxon>
        <taxon>Shapirovirus cbk</taxon>
    </lineage>
</organism>
<protein>
    <submittedName>
        <fullName evidence="1">Uncharacterized protein</fullName>
    </submittedName>
</protein>
<evidence type="ECO:0000313" key="1">
    <source>
        <dbReference type="EMBL" id="ARB14942.1"/>
    </source>
</evidence>
<accession>A0A1V0EDE3</accession>
<sequence>MTELSLGERYAREALALALFGQRRTSSSIGGASTALWHEIAPQQRGSWREQADRLVAEQAGDPTAVTKDQKRKLERWEGELLALASGLDPDGYHDAKDHRADRDIASYYQEMQPYDYKLSNEVLLNAHSHADALGLDLPAFPTDYFSPQAVESVSRRVLTDWEACVMAVSQKDIPRRYENYKFSVPFAFRFTEETLALFNAVIPLGTDRDVPNRTPADNKRYPA</sequence>
<evidence type="ECO:0000313" key="2">
    <source>
        <dbReference type="Proteomes" id="UP000222485"/>
    </source>
</evidence>
<gene>
    <name evidence="1" type="ORF">Ccr32_gp023</name>
</gene>
<name>A0A1V0EDE3_9CAUD</name>